<evidence type="ECO:0000259" key="17">
    <source>
        <dbReference type="PROSITE" id="PS51387"/>
    </source>
</evidence>
<keyword evidence="6" id="KW-0963">Cytoplasm</keyword>
<evidence type="ECO:0000256" key="14">
    <source>
        <dbReference type="ARBA" id="ARBA00023306"/>
    </source>
</evidence>
<comment type="subcellular location">
    <subcellularLocation>
        <location evidence="3">Cytoplasm</location>
    </subcellularLocation>
</comment>
<evidence type="ECO:0000256" key="11">
    <source>
        <dbReference type="ARBA" id="ARBA00022960"/>
    </source>
</evidence>
<comment type="pathway">
    <text evidence="4">Cell wall biogenesis; peptidoglycan biosynthesis.</text>
</comment>
<dbReference type="InterPro" id="IPR016169">
    <property type="entry name" value="FAD-bd_PCMH_sub2"/>
</dbReference>
<keyword evidence="12" id="KW-0573">Peptidoglycan synthesis</keyword>
<dbReference type="InterPro" id="IPR006094">
    <property type="entry name" value="Oxid_FAD_bind_N"/>
</dbReference>
<dbReference type="Pfam" id="PF01565">
    <property type="entry name" value="FAD_binding_4"/>
    <property type="match status" value="1"/>
</dbReference>
<evidence type="ECO:0000256" key="9">
    <source>
        <dbReference type="ARBA" id="ARBA00022827"/>
    </source>
</evidence>
<dbReference type="InterPro" id="IPR016167">
    <property type="entry name" value="FAD-bd_PCMH_sub1"/>
</dbReference>
<keyword evidence="13" id="KW-0560">Oxidoreductase</keyword>
<reference evidence="18" key="1">
    <citation type="submission" date="2020-05" db="EMBL/GenBank/DDBJ databases">
        <authorList>
            <person name="Chiriac C."/>
            <person name="Salcher M."/>
            <person name="Ghai R."/>
            <person name="Kavagutti S V."/>
        </authorList>
    </citation>
    <scope>NUCLEOTIDE SEQUENCE</scope>
</reference>
<dbReference type="GO" id="GO:0071555">
    <property type="term" value="P:cell wall organization"/>
    <property type="evidence" value="ECO:0007669"/>
    <property type="project" value="UniProtKB-KW"/>
</dbReference>
<dbReference type="GO" id="GO:0051301">
    <property type="term" value="P:cell division"/>
    <property type="evidence" value="ECO:0007669"/>
    <property type="project" value="UniProtKB-KW"/>
</dbReference>
<evidence type="ECO:0000256" key="6">
    <source>
        <dbReference type="ARBA" id="ARBA00022490"/>
    </source>
</evidence>
<name>A0A6J6HFW1_9ZZZZ</name>
<evidence type="ECO:0000256" key="5">
    <source>
        <dbReference type="ARBA" id="ARBA00012518"/>
    </source>
</evidence>
<evidence type="ECO:0000256" key="10">
    <source>
        <dbReference type="ARBA" id="ARBA00022857"/>
    </source>
</evidence>
<dbReference type="InterPro" id="IPR016166">
    <property type="entry name" value="FAD-bd_PCMH"/>
</dbReference>
<gene>
    <name evidence="18" type="ORF">UFOPK1811_01353</name>
    <name evidence="19" type="ORF">UFOPK2360_00678</name>
    <name evidence="20" type="ORF">UFOPK2922_00885</name>
    <name evidence="21" type="ORF">UFOPK3306_00529</name>
</gene>
<dbReference type="PANTHER" id="PTHR21071:SF4">
    <property type="entry name" value="UDP-N-ACETYLENOLPYRUVOYLGLUCOSAMINE REDUCTASE"/>
    <property type="match status" value="1"/>
</dbReference>
<dbReference type="PROSITE" id="PS51387">
    <property type="entry name" value="FAD_PCMH"/>
    <property type="match status" value="1"/>
</dbReference>
<evidence type="ECO:0000256" key="13">
    <source>
        <dbReference type="ARBA" id="ARBA00023002"/>
    </source>
</evidence>
<dbReference type="PANTHER" id="PTHR21071">
    <property type="entry name" value="UDP-N-ACETYLENOLPYRUVOYLGLUCOSAMINE REDUCTASE"/>
    <property type="match status" value="1"/>
</dbReference>
<dbReference type="UniPathway" id="UPA00219"/>
<proteinExistence type="inferred from homology"/>
<dbReference type="Gene3D" id="3.90.78.10">
    <property type="entry name" value="UDP-N-acetylenolpyruvoylglucosamine reductase, C-terminal domain"/>
    <property type="match status" value="1"/>
</dbReference>
<dbReference type="InterPro" id="IPR036635">
    <property type="entry name" value="MurB_C_sf"/>
</dbReference>
<dbReference type="EMBL" id="CAEZZS010000038">
    <property type="protein sequence ID" value="CAB4779079.1"/>
    <property type="molecule type" value="Genomic_DNA"/>
</dbReference>
<evidence type="ECO:0000313" key="21">
    <source>
        <dbReference type="EMBL" id="CAB4863114.1"/>
    </source>
</evidence>
<keyword evidence="9" id="KW-0274">FAD</keyword>
<dbReference type="HAMAP" id="MF_00037">
    <property type="entry name" value="MurB"/>
    <property type="match status" value="1"/>
</dbReference>
<evidence type="ECO:0000256" key="2">
    <source>
        <dbReference type="ARBA" id="ARBA00003921"/>
    </source>
</evidence>
<comment type="cofactor">
    <cofactor evidence="1">
        <name>FAD</name>
        <dbReference type="ChEBI" id="CHEBI:57692"/>
    </cofactor>
</comment>
<dbReference type="Gene3D" id="3.30.43.10">
    <property type="entry name" value="Uridine Diphospho-n-acetylenolpyruvylglucosamine Reductase, domain 2"/>
    <property type="match status" value="1"/>
</dbReference>
<dbReference type="InterPro" id="IPR011601">
    <property type="entry name" value="MurB_C"/>
</dbReference>
<feature type="domain" description="FAD-binding PCMH-type" evidence="17">
    <location>
        <begin position="11"/>
        <end position="180"/>
    </location>
</feature>
<dbReference type="SUPFAM" id="SSF56194">
    <property type="entry name" value="Uridine diphospho-N-Acetylenolpyruvylglucosamine reductase, MurB, C-terminal domain"/>
    <property type="match status" value="1"/>
</dbReference>
<keyword evidence="8" id="KW-0285">Flavoprotein</keyword>
<evidence type="ECO:0000256" key="8">
    <source>
        <dbReference type="ARBA" id="ARBA00022630"/>
    </source>
</evidence>
<evidence type="ECO:0000313" key="19">
    <source>
        <dbReference type="EMBL" id="CAB4682840.1"/>
    </source>
</evidence>
<dbReference type="Pfam" id="PF02873">
    <property type="entry name" value="MurB_C"/>
    <property type="match status" value="1"/>
</dbReference>
<evidence type="ECO:0000313" key="20">
    <source>
        <dbReference type="EMBL" id="CAB4779079.1"/>
    </source>
</evidence>
<dbReference type="EC" id="1.3.1.98" evidence="5"/>
<comment type="function">
    <text evidence="2">Cell wall formation.</text>
</comment>
<keyword evidence="7" id="KW-0132">Cell division</keyword>
<dbReference type="Gene3D" id="3.30.465.10">
    <property type="match status" value="1"/>
</dbReference>
<keyword evidence="11" id="KW-0133">Cell shape</keyword>
<evidence type="ECO:0000256" key="12">
    <source>
        <dbReference type="ARBA" id="ARBA00022984"/>
    </source>
</evidence>
<dbReference type="InterPro" id="IPR003170">
    <property type="entry name" value="MurB"/>
</dbReference>
<protein>
    <recommendedName>
        <fullName evidence="5">UDP-N-acetylmuramate dehydrogenase</fullName>
        <ecNumber evidence="5">1.3.1.98</ecNumber>
    </recommendedName>
</protein>
<dbReference type="GO" id="GO:0005829">
    <property type="term" value="C:cytosol"/>
    <property type="evidence" value="ECO:0007669"/>
    <property type="project" value="TreeGrafter"/>
</dbReference>
<dbReference type="EMBL" id="CAEZUJ010000102">
    <property type="protein sequence ID" value="CAB4609984.1"/>
    <property type="molecule type" value="Genomic_DNA"/>
</dbReference>
<evidence type="ECO:0000256" key="1">
    <source>
        <dbReference type="ARBA" id="ARBA00001974"/>
    </source>
</evidence>
<sequence>MELAKLSTFRVGGVAKKLVVASNESEIIDAVKNAGKEAILIIGAGSNLLISDQGFDGTVIVIKSIGSSLDQDACSGGTITVNAGENWESFVKQTVEQGFSGLESMSGIPGTVGAVPIQNVGAYGHEVAEFIARVRTYDRSREEIVTFTANQCGFGYRTSLFKEEPNRWVILDVTFQLKVGELSAPIMYRELANELGVEIGSRVEVAKCRAAVLKLRSSKGMLLDEADPDTWSAGSFFTNPVVSTSVAKGLPEEAPRWIVGDNKIKVSAAWLLQNSGMSRGDRHGGAGISSKHVLALCNADNATAQEIVELAKKARKAVKDTFGITLTPEVRLIGLTLD</sequence>
<organism evidence="18">
    <name type="scientific">freshwater metagenome</name>
    <dbReference type="NCBI Taxonomy" id="449393"/>
    <lineage>
        <taxon>unclassified sequences</taxon>
        <taxon>metagenomes</taxon>
        <taxon>ecological metagenomes</taxon>
    </lineage>
</organism>
<accession>A0A6J6HFW1</accession>
<dbReference type="GO" id="GO:0009252">
    <property type="term" value="P:peptidoglycan biosynthetic process"/>
    <property type="evidence" value="ECO:0007669"/>
    <property type="project" value="UniProtKB-UniPathway"/>
</dbReference>
<evidence type="ECO:0000256" key="4">
    <source>
        <dbReference type="ARBA" id="ARBA00004752"/>
    </source>
</evidence>
<evidence type="ECO:0000256" key="7">
    <source>
        <dbReference type="ARBA" id="ARBA00022618"/>
    </source>
</evidence>
<dbReference type="AlphaFoldDB" id="A0A6J6HFW1"/>
<evidence type="ECO:0000256" key="3">
    <source>
        <dbReference type="ARBA" id="ARBA00004496"/>
    </source>
</evidence>
<dbReference type="EMBL" id="CAEZXH010000032">
    <property type="protein sequence ID" value="CAB4682840.1"/>
    <property type="molecule type" value="Genomic_DNA"/>
</dbReference>
<dbReference type="SUPFAM" id="SSF56176">
    <property type="entry name" value="FAD-binding/transporter-associated domain-like"/>
    <property type="match status" value="1"/>
</dbReference>
<dbReference type="GO" id="GO:0008762">
    <property type="term" value="F:UDP-N-acetylmuramate dehydrogenase activity"/>
    <property type="evidence" value="ECO:0007669"/>
    <property type="project" value="UniProtKB-EC"/>
</dbReference>
<dbReference type="GO" id="GO:0071949">
    <property type="term" value="F:FAD binding"/>
    <property type="evidence" value="ECO:0007669"/>
    <property type="project" value="InterPro"/>
</dbReference>
<dbReference type="GO" id="GO:0008360">
    <property type="term" value="P:regulation of cell shape"/>
    <property type="evidence" value="ECO:0007669"/>
    <property type="project" value="UniProtKB-KW"/>
</dbReference>
<evidence type="ECO:0000313" key="18">
    <source>
        <dbReference type="EMBL" id="CAB4609984.1"/>
    </source>
</evidence>
<dbReference type="NCBIfam" id="NF010478">
    <property type="entry name" value="PRK13903.1"/>
    <property type="match status" value="1"/>
</dbReference>
<evidence type="ECO:0000256" key="15">
    <source>
        <dbReference type="ARBA" id="ARBA00023316"/>
    </source>
</evidence>
<evidence type="ECO:0000256" key="16">
    <source>
        <dbReference type="ARBA" id="ARBA00048914"/>
    </source>
</evidence>
<dbReference type="NCBIfam" id="TIGR00179">
    <property type="entry name" value="murB"/>
    <property type="match status" value="1"/>
</dbReference>
<dbReference type="EMBL" id="CAFBLI010000028">
    <property type="protein sequence ID" value="CAB4863114.1"/>
    <property type="molecule type" value="Genomic_DNA"/>
</dbReference>
<dbReference type="InterPro" id="IPR036318">
    <property type="entry name" value="FAD-bd_PCMH-like_sf"/>
</dbReference>
<comment type="catalytic activity">
    <reaction evidence="16">
        <text>UDP-N-acetyl-alpha-D-muramate + NADP(+) = UDP-N-acetyl-3-O-(1-carboxyvinyl)-alpha-D-glucosamine + NADPH + H(+)</text>
        <dbReference type="Rhea" id="RHEA:12248"/>
        <dbReference type="ChEBI" id="CHEBI:15378"/>
        <dbReference type="ChEBI" id="CHEBI:57783"/>
        <dbReference type="ChEBI" id="CHEBI:58349"/>
        <dbReference type="ChEBI" id="CHEBI:68483"/>
        <dbReference type="ChEBI" id="CHEBI:70757"/>
        <dbReference type="EC" id="1.3.1.98"/>
    </reaction>
</comment>
<keyword evidence="15" id="KW-0961">Cell wall biogenesis/degradation</keyword>
<keyword evidence="14" id="KW-0131">Cell cycle</keyword>
<keyword evidence="10" id="KW-0521">NADP</keyword>